<reference evidence="3" key="2">
    <citation type="submission" date="2020-02" db="EMBL/GenBank/DDBJ databases">
        <authorList>
            <person name="Littmann E."/>
            <person name="Sorbara M."/>
        </authorList>
    </citation>
    <scope>NUCLEOTIDE SEQUENCE</scope>
    <source>
        <strain evidence="3">MSK.1.17</strain>
    </source>
</reference>
<dbReference type="Gene3D" id="3.20.20.150">
    <property type="entry name" value="Divalent-metal-dependent TIM barrel enzymes"/>
    <property type="match status" value="1"/>
</dbReference>
<dbReference type="Proteomes" id="UP001299608">
    <property type="component" value="Unassembled WGS sequence"/>
</dbReference>
<keyword evidence="4" id="KW-1185">Reference proteome</keyword>
<dbReference type="RefSeq" id="WP_117560564.1">
    <property type="nucleotide sequence ID" value="NZ_JAAITT010000031.1"/>
</dbReference>
<dbReference type="InterPro" id="IPR013022">
    <property type="entry name" value="Xyl_isomerase-like_TIM-brl"/>
</dbReference>
<dbReference type="InterPro" id="IPR050312">
    <property type="entry name" value="IolE/XylAMocC-like"/>
</dbReference>
<protein>
    <submittedName>
        <fullName evidence="2">Sugar phosphate isomerase/epimerase</fullName>
    </submittedName>
</protein>
<evidence type="ECO:0000313" key="2">
    <source>
        <dbReference type="EMBL" id="MCG4748589.1"/>
    </source>
</evidence>
<dbReference type="PANTHER" id="PTHR12110:SF21">
    <property type="entry name" value="XYLOSE ISOMERASE-LIKE TIM BARREL DOMAIN-CONTAINING PROTEIN"/>
    <property type="match status" value="1"/>
</dbReference>
<evidence type="ECO:0000313" key="5">
    <source>
        <dbReference type="Proteomes" id="UP001299608"/>
    </source>
</evidence>
<dbReference type="AlphaFoldDB" id="A0AAW5C8I1"/>
<dbReference type="EMBL" id="JAKNGE010000040">
    <property type="protein sequence ID" value="MCG4748589.1"/>
    <property type="molecule type" value="Genomic_DNA"/>
</dbReference>
<evidence type="ECO:0000313" key="3">
    <source>
        <dbReference type="EMBL" id="NSJ50828.1"/>
    </source>
</evidence>
<reference evidence="2" key="3">
    <citation type="submission" date="2022-01" db="EMBL/GenBank/DDBJ databases">
        <title>Collection of gut derived symbiotic bacterial strains cultured from healthy donors.</title>
        <authorList>
            <person name="Lin H."/>
            <person name="Kohout C."/>
            <person name="Waligurski E."/>
            <person name="Pamer E.G."/>
        </authorList>
    </citation>
    <scope>NUCLEOTIDE SEQUENCE</scope>
    <source>
        <strain evidence="2">DFI.6.55</strain>
    </source>
</reference>
<evidence type="ECO:0000259" key="1">
    <source>
        <dbReference type="Pfam" id="PF01261"/>
    </source>
</evidence>
<dbReference type="GO" id="GO:0016853">
    <property type="term" value="F:isomerase activity"/>
    <property type="evidence" value="ECO:0007669"/>
    <property type="project" value="UniProtKB-KW"/>
</dbReference>
<feature type="domain" description="Xylose isomerase-like TIM barrel" evidence="1">
    <location>
        <begin position="26"/>
        <end position="273"/>
    </location>
</feature>
<sequence>MGKIGRSQLAAMNMVYNRYSFTYFLDSLERMGVGQFELWAGAPHFCHFIQSLSDAGKLRKEVGLRGLKIVCLTPEQVLYPHNIASSDRELRRFSLEYFYKYINQTAELGVDKMLCCAGWGDYDQDREEAWKRSVESLWSMVERAKRANVTLAFEILGRFESNLVHDFDSTRRMMEEIQDPCFKLCLDTVPMRTCGSSIPEFFEAFPGRICHFHMTDGTPAGHVPCGTGEHPIGAYISELGQLGYEGYITLEIGDTSCCANPHEATESGFNYVKQFL</sequence>
<dbReference type="InterPro" id="IPR036237">
    <property type="entry name" value="Xyl_isomerase-like_sf"/>
</dbReference>
<dbReference type="Proteomes" id="UP000669239">
    <property type="component" value="Unassembled WGS sequence"/>
</dbReference>
<comment type="caution">
    <text evidence="2">The sequence shown here is derived from an EMBL/GenBank/DDBJ whole genome shotgun (WGS) entry which is preliminary data.</text>
</comment>
<name>A0AAW5C8I1_9FIRM</name>
<evidence type="ECO:0000313" key="4">
    <source>
        <dbReference type="Proteomes" id="UP000669239"/>
    </source>
</evidence>
<organism evidence="2 5">
    <name type="scientific">Enterocloster aldenensis</name>
    <dbReference type="NCBI Taxonomy" id="358742"/>
    <lineage>
        <taxon>Bacteria</taxon>
        <taxon>Bacillati</taxon>
        <taxon>Bacillota</taxon>
        <taxon>Clostridia</taxon>
        <taxon>Lachnospirales</taxon>
        <taxon>Lachnospiraceae</taxon>
        <taxon>Enterocloster</taxon>
    </lineage>
</organism>
<reference evidence="3 4" key="1">
    <citation type="journal article" date="2020" name="Cell Host Microbe">
        <title>Functional and Genomic Variation between Human-Derived Isolates of Lachnospiraceae Reveals Inter- and Intra-Species Diversity.</title>
        <authorList>
            <person name="Sorbara M.T."/>
            <person name="Littmann E.R."/>
            <person name="Fontana E."/>
            <person name="Moody T.U."/>
            <person name="Kohout C.E."/>
            <person name="Gjonbalaj M."/>
            <person name="Eaton V."/>
            <person name="Seok R."/>
            <person name="Leiner I.M."/>
            <person name="Pamer E.G."/>
        </authorList>
    </citation>
    <scope>NUCLEOTIDE SEQUENCE [LARGE SCALE GENOMIC DNA]</scope>
    <source>
        <strain evidence="3 4">MSK.1.17</strain>
    </source>
</reference>
<dbReference type="EMBL" id="JAAITT010000031">
    <property type="protein sequence ID" value="NSJ50828.1"/>
    <property type="molecule type" value="Genomic_DNA"/>
</dbReference>
<dbReference type="SUPFAM" id="SSF51658">
    <property type="entry name" value="Xylose isomerase-like"/>
    <property type="match status" value="1"/>
</dbReference>
<gene>
    <name evidence="3" type="ORF">G5B36_19260</name>
    <name evidence="2" type="ORF">L0N08_24555</name>
</gene>
<accession>A0AAW5C8I1</accession>
<dbReference type="PANTHER" id="PTHR12110">
    <property type="entry name" value="HYDROXYPYRUVATE ISOMERASE"/>
    <property type="match status" value="1"/>
</dbReference>
<proteinExistence type="predicted"/>
<keyword evidence="2" id="KW-0413">Isomerase</keyword>
<dbReference type="Pfam" id="PF01261">
    <property type="entry name" value="AP_endonuc_2"/>
    <property type="match status" value="1"/>
</dbReference>